<evidence type="ECO:0000313" key="2">
    <source>
        <dbReference type="EMBL" id="VEG13017.1"/>
    </source>
</evidence>
<dbReference type="Proteomes" id="UP000274100">
    <property type="component" value="Chromosome"/>
</dbReference>
<gene>
    <name evidence="2" type="ORF">NCTC10297_00973</name>
</gene>
<dbReference type="EMBL" id="LR134343">
    <property type="protein sequence ID" value="VEG13017.1"/>
    <property type="molecule type" value="Genomic_DNA"/>
</dbReference>
<organism evidence="2 3">
    <name type="scientific">Moraxella cuniculi</name>
    <dbReference type="NCBI Taxonomy" id="34061"/>
    <lineage>
        <taxon>Bacteria</taxon>
        <taxon>Pseudomonadati</taxon>
        <taxon>Pseudomonadota</taxon>
        <taxon>Gammaproteobacteria</taxon>
        <taxon>Moraxellales</taxon>
        <taxon>Moraxellaceae</taxon>
        <taxon>Moraxella</taxon>
    </lineage>
</organism>
<dbReference type="KEGG" id="mcun:NCTC10297_00973"/>
<sequence>MVENMLHRYTVFFVACALPLLITGQIAPNMAYQLDFWLMWLLAMVLVGLPVLFAELALSARSAALPWQGIQKLTREADAGMIWRAFAALSVLVAVLLAAGIASRIAVGVAAQFSELVRQAGVPMMAMSAVVMAVALILSLLRVRLLFVGTLLVIFGAMLSLLDSAVSVPLLTEPSLGEWSQAVLLALLSVGAGSGLYWFGSATIANNVMQAKKPLAGYILPIWLTQLIFGALAILAGSAMIGVPSFLVSSVGMLLIAAFLLHYAGVQLVLRFGLLTGVLVLVLLAFALSVVPMQFLVIAVIFISLLAVLCLAIFSGFVMKISHLRKTFNMKTELRYNIWRVLVRIIVPLAVVAALAGVVLELVA</sequence>
<feature type="transmembrane region" description="Helical" evidence="1">
    <location>
        <begin position="119"/>
        <end position="138"/>
    </location>
</feature>
<keyword evidence="1" id="KW-1133">Transmembrane helix</keyword>
<feature type="transmembrane region" description="Helical" evidence="1">
    <location>
        <begin position="241"/>
        <end position="261"/>
    </location>
</feature>
<feature type="transmembrane region" description="Helical" evidence="1">
    <location>
        <begin position="36"/>
        <end position="60"/>
    </location>
</feature>
<dbReference type="AlphaFoldDB" id="A0A448GW77"/>
<evidence type="ECO:0000256" key="1">
    <source>
        <dbReference type="SAM" id="Phobius"/>
    </source>
</evidence>
<feature type="transmembrane region" description="Helical" evidence="1">
    <location>
        <begin position="338"/>
        <end position="360"/>
    </location>
</feature>
<accession>A0A448GW77</accession>
<proteinExistence type="predicted"/>
<protein>
    <submittedName>
        <fullName evidence="2">Uncharacterized protein</fullName>
    </submittedName>
</protein>
<name>A0A448GW77_9GAMM</name>
<feature type="transmembrane region" description="Helical" evidence="1">
    <location>
        <begin position="295"/>
        <end position="318"/>
    </location>
</feature>
<keyword evidence="1" id="KW-0472">Membrane</keyword>
<evidence type="ECO:0000313" key="3">
    <source>
        <dbReference type="Proteomes" id="UP000274100"/>
    </source>
</evidence>
<reference evidence="2 3" key="1">
    <citation type="submission" date="2018-12" db="EMBL/GenBank/DDBJ databases">
        <authorList>
            <consortium name="Pathogen Informatics"/>
        </authorList>
    </citation>
    <scope>NUCLEOTIDE SEQUENCE [LARGE SCALE GENOMIC DNA]</scope>
    <source>
        <strain evidence="2 3">NCTC10297</strain>
    </source>
</reference>
<keyword evidence="1" id="KW-0812">Transmembrane</keyword>
<feature type="transmembrane region" description="Helical" evidence="1">
    <location>
        <begin position="81"/>
        <end position="107"/>
    </location>
</feature>
<feature type="transmembrane region" description="Helical" evidence="1">
    <location>
        <begin position="182"/>
        <end position="203"/>
    </location>
</feature>
<feature type="transmembrane region" description="Helical" evidence="1">
    <location>
        <begin position="215"/>
        <end position="235"/>
    </location>
</feature>
<feature type="transmembrane region" description="Helical" evidence="1">
    <location>
        <begin position="268"/>
        <end position="289"/>
    </location>
</feature>
<feature type="transmembrane region" description="Helical" evidence="1">
    <location>
        <begin position="145"/>
        <end position="162"/>
    </location>
</feature>